<reference evidence="1" key="1">
    <citation type="journal article" date="2020" name="Nat. Commun.">
        <title>Large-scale genome sequencing of mycorrhizal fungi provides insights into the early evolution of symbiotic traits.</title>
        <authorList>
            <person name="Miyauchi S."/>
            <person name="Kiss E."/>
            <person name="Kuo A."/>
            <person name="Drula E."/>
            <person name="Kohler A."/>
            <person name="Sanchez-Garcia M."/>
            <person name="Morin E."/>
            <person name="Andreopoulos B."/>
            <person name="Barry K.W."/>
            <person name="Bonito G."/>
            <person name="Buee M."/>
            <person name="Carver A."/>
            <person name="Chen C."/>
            <person name="Cichocki N."/>
            <person name="Clum A."/>
            <person name="Culley D."/>
            <person name="Crous P.W."/>
            <person name="Fauchery L."/>
            <person name="Girlanda M."/>
            <person name="Hayes R.D."/>
            <person name="Keri Z."/>
            <person name="LaButti K."/>
            <person name="Lipzen A."/>
            <person name="Lombard V."/>
            <person name="Magnuson J."/>
            <person name="Maillard F."/>
            <person name="Murat C."/>
            <person name="Nolan M."/>
            <person name="Ohm R.A."/>
            <person name="Pangilinan J."/>
            <person name="Pereira M.F."/>
            <person name="Perotto S."/>
            <person name="Peter M."/>
            <person name="Pfister S."/>
            <person name="Riley R."/>
            <person name="Sitrit Y."/>
            <person name="Stielow J.B."/>
            <person name="Szollosi G."/>
            <person name="Zifcakova L."/>
            <person name="Stursova M."/>
            <person name="Spatafora J.W."/>
            <person name="Tedersoo L."/>
            <person name="Vaario L.M."/>
            <person name="Yamada A."/>
            <person name="Yan M."/>
            <person name="Wang P."/>
            <person name="Xu J."/>
            <person name="Bruns T."/>
            <person name="Baldrian P."/>
            <person name="Vilgalys R."/>
            <person name="Dunand C."/>
            <person name="Henrissat B."/>
            <person name="Grigoriev I.V."/>
            <person name="Hibbett D."/>
            <person name="Nagy L.G."/>
            <person name="Martin F.M."/>
        </authorList>
    </citation>
    <scope>NUCLEOTIDE SEQUENCE</scope>
    <source>
        <strain evidence="1">UH-Tt-Lm1</strain>
    </source>
</reference>
<organism evidence="1 2">
    <name type="scientific">Thelephora terrestris</name>
    <dbReference type="NCBI Taxonomy" id="56493"/>
    <lineage>
        <taxon>Eukaryota</taxon>
        <taxon>Fungi</taxon>
        <taxon>Dikarya</taxon>
        <taxon>Basidiomycota</taxon>
        <taxon>Agaricomycotina</taxon>
        <taxon>Agaricomycetes</taxon>
        <taxon>Thelephorales</taxon>
        <taxon>Thelephoraceae</taxon>
        <taxon>Thelephora</taxon>
    </lineage>
</organism>
<evidence type="ECO:0000313" key="1">
    <source>
        <dbReference type="EMBL" id="KAF9793041.1"/>
    </source>
</evidence>
<reference evidence="1" key="2">
    <citation type="submission" date="2020-11" db="EMBL/GenBank/DDBJ databases">
        <authorList>
            <consortium name="DOE Joint Genome Institute"/>
            <person name="Kuo A."/>
            <person name="Miyauchi S."/>
            <person name="Kiss E."/>
            <person name="Drula E."/>
            <person name="Kohler A."/>
            <person name="Sanchez-Garcia M."/>
            <person name="Andreopoulos B."/>
            <person name="Barry K.W."/>
            <person name="Bonito G."/>
            <person name="Buee M."/>
            <person name="Carver A."/>
            <person name="Chen C."/>
            <person name="Cichocki N."/>
            <person name="Clum A."/>
            <person name="Culley D."/>
            <person name="Crous P.W."/>
            <person name="Fauchery L."/>
            <person name="Girlanda M."/>
            <person name="Hayes R."/>
            <person name="Keri Z."/>
            <person name="Labutti K."/>
            <person name="Lipzen A."/>
            <person name="Lombard V."/>
            <person name="Magnuson J."/>
            <person name="Maillard F."/>
            <person name="Morin E."/>
            <person name="Murat C."/>
            <person name="Nolan M."/>
            <person name="Ohm R."/>
            <person name="Pangilinan J."/>
            <person name="Pereira M."/>
            <person name="Perotto S."/>
            <person name="Peter M."/>
            <person name="Riley R."/>
            <person name="Sitrit Y."/>
            <person name="Stielow B."/>
            <person name="Szollosi G."/>
            <person name="Zifcakova L."/>
            <person name="Stursova M."/>
            <person name="Spatafora J.W."/>
            <person name="Tedersoo L."/>
            <person name="Vaario L.-M."/>
            <person name="Yamada A."/>
            <person name="Yan M."/>
            <person name="Wang P."/>
            <person name="Xu J."/>
            <person name="Bruns T."/>
            <person name="Baldrian P."/>
            <person name="Vilgalys R."/>
            <person name="Henrissat B."/>
            <person name="Grigoriev I.V."/>
            <person name="Hibbett D."/>
            <person name="Nagy L.G."/>
            <person name="Martin F.M."/>
        </authorList>
    </citation>
    <scope>NUCLEOTIDE SEQUENCE</scope>
    <source>
        <strain evidence="1">UH-Tt-Lm1</strain>
    </source>
</reference>
<dbReference type="Proteomes" id="UP000736335">
    <property type="component" value="Unassembled WGS sequence"/>
</dbReference>
<sequence length="311" mass="34932">MIGAWSGIAKHKASSKTTSWLACKTKERVKLSFCVDDDIAAIGQWSFAQFCDKNRAEQRATAFGRTSLQRIKQEQQFSILHKSQRSRICALSSRTVTKVNKSLHDSNLAGFNLGVDFQNLHVVDMSIANSQDTLQTSHFIVLSERTRRAGPLRFHVEDEGLAIPQPRTPDTFWGLNVPPSIRSHLIEVNGLIFDPWSDTGNTLGTGSKHAEEEVETLRRRPLGMVTPINTDMKTPRLPFASSRSQEENILATESRRGHDKVILVKTSRSSRTRDRKGWEHWAVKTTQKQSCAGVNVASSEIYVPGSWNVHR</sequence>
<dbReference type="EMBL" id="WIUZ02000001">
    <property type="protein sequence ID" value="KAF9793041.1"/>
    <property type="molecule type" value="Genomic_DNA"/>
</dbReference>
<evidence type="ECO:0000313" key="2">
    <source>
        <dbReference type="Proteomes" id="UP000736335"/>
    </source>
</evidence>
<gene>
    <name evidence="1" type="ORF">BJ322DRAFT_1016653</name>
</gene>
<name>A0A9P6HRG5_9AGAM</name>
<keyword evidence="2" id="KW-1185">Reference proteome</keyword>
<comment type="caution">
    <text evidence="1">The sequence shown here is derived from an EMBL/GenBank/DDBJ whole genome shotgun (WGS) entry which is preliminary data.</text>
</comment>
<accession>A0A9P6HRG5</accession>
<dbReference type="AlphaFoldDB" id="A0A9P6HRG5"/>
<proteinExistence type="predicted"/>
<protein>
    <submittedName>
        <fullName evidence="1">Uncharacterized protein</fullName>
    </submittedName>
</protein>